<accession>A0A1I0NSL2</accession>
<dbReference type="AlphaFoldDB" id="A0A1I0NSL2"/>
<name>A0A1I0NSL2_9EURY</name>
<reference evidence="1 2" key="1">
    <citation type="submission" date="2016-10" db="EMBL/GenBank/DDBJ databases">
        <authorList>
            <person name="de Groot N.N."/>
        </authorList>
    </citation>
    <scope>NUCLEOTIDE SEQUENCE [LARGE SCALE GENOMIC DNA]</scope>
    <source>
        <strain evidence="1 2">OGL-20</strain>
    </source>
</reference>
<evidence type="ECO:0000313" key="2">
    <source>
        <dbReference type="Proteomes" id="UP000182125"/>
    </source>
</evidence>
<evidence type="ECO:0008006" key="3">
    <source>
        <dbReference type="Google" id="ProtNLM"/>
    </source>
</evidence>
<dbReference type="EMBL" id="FOIW01000002">
    <property type="protein sequence ID" value="SEW04291.1"/>
    <property type="molecule type" value="Genomic_DNA"/>
</dbReference>
<protein>
    <recommendedName>
        <fullName evidence="3">DUF4129 domain-containing protein</fullName>
    </recommendedName>
</protein>
<proteinExistence type="predicted"/>
<dbReference type="Proteomes" id="UP000182125">
    <property type="component" value="Unassembled WGS sequence"/>
</dbReference>
<sequence>MGKRIALMVVLILLLGLPAVAGEGSNYYSARPDEYGTYVYFSSMLWEFSSVLDGVLNGENGTVESALELYALANTTYETLVLYSGAGIDERPLELVPYFLSLGSAAFEVASGEASFRASFSEGEYAAARAALVRMKRGLRESRDALSAISKITLKGKNGTVLTFNTADLYPKLDALEALAGRYEELLDQVQVPENFTLFISNPSPMALENVTFYGFTLGLRDIHVVVSGENLAANVTSGTFHLDYSFPRPGTYKAYAVGFNGTFEVISNVLTINVSGVPTKLLVTAISDGGVLVEGHLVDYFGRALPWKRVILTADSSTYYGITDENGSVRFFIANVSGTVNATVLFPGDGIHLPTSAGLVLTPPLRRPAIRLFHDGSRVRAGEEVVIRGKVDSTYPLPLTIYVDGKGYSTLVAKGEFTFTLSFSPGRHEVYAYFAGSETLAPSSSNVLTLEAAPVDYTRRFLLFVFLLLLAFTAYRFTARRRVGGVPSSQVPEAPAFPPIGEEGEERPDIGKAYRTVYGLLKRLYDLPGSTTPRELVSALRHEPFAEHLKILTRLHEVTVYGKKKFGLREVLRAVKHASLIIVGVFVRDEL</sequence>
<gene>
    <name evidence="1" type="ORF">SAMN05216170_1212</name>
</gene>
<evidence type="ECO:0000313" key="1">
    <source>
        <dbReference type="EMBL" id="SEW04291.1"/>
    </source>
</evidence>
<organism evidence="1 2">
    <name type="scientific">Thermococcus thioreducens</name>
    <dbReference type="NCBI Taxonomy" id="277988"/>
    <lineage>
        <taxon>Archaea</taxon>
        <taxon>Methanobacteriati</taxon>
        <taxon>Methanobacteriota</taxon>
        <taxon>Thermococci</taxon>
        <taxon>Thermococcales</taxon>
        <taxon>Thermococcaceae</taxon>
        <taxon>Thermococcus</taxon>
    </lineage>
</organism>